<dbReference type="AlphaFoldDB" id="A0A915I4R1"/>
<evidence type="ECO:0000313" key="2">
    <source>
        <dbReference type="Proteomes" id="UP000887565"/>
    </source>
</evidence>
<evidence type="ECO:0000256" key="1">
    <source>
        <dbReference type="SAM" id="MobiDB-lite"/>
    </source>
</evidence>
<dbReference type="Proteomes" id="UP000887565">
    <property type="component" value="Unplaced"/>
</dbReference>
<evidence type="ECO:0000313" key="3">
    <source>
        <dbReference type="WBParaSite" id="nRc.2.0.1.t09127-RA"/>
    </source>
</evidence>
<feature type="region of interest" description="Disordered" evidence="1">
    <location>
        <begin position="11"/>
        <end position="33"/>
    </location>
</feature>
<organism evidence="2 3">
    <name type="scientific">Romanomermis culicivorax</name>
    <name type="common">Nematode worm</name>
    <dbReference type="NCBI Taxonomy" id="13658"/>
    <lineage>
        <taxon>Eukaryota</taxon>
        <taxon>Metazoa</taxon>
        <taxon>Ecdysozoa</taxon>
        <taxon>Nematoda</taxon>
        <taxon>Enoplea</taxon>
        <taxon>Dorylaimia</taxon>
        <taxon>Mermithida</taxon>
        <taxon>Mermithoidea</taxon>
        <taxon>Mermithidae</taxon>
        <taxon>Romanomermis</taxon>
    </lineage>
</organism>
<proteinExistence type="predicted"/>
<keyword evidence="2" id="KW-1185">Reference proteome</keyword>
<feature type="compositionally biased region" description="Low complexity" evidence="1">
    <location>
        <begin position="21"/>
        <end position="33"/>
    </location>
</feature>
<protein>
    <submittedName>
        <fullName evidence="3">Uncharacterized protein</fullName>
    </submittedName>
</protein>
<reference evidence="3" key="1">
    <citation type="submission" date="2022-11" db="UniProtKB">
        <authorList>
            <consortium name="WormBaseParasite"/>
        </authorList>
    </citation>
    <scope>IDENTIFICATION</scope>
</reference>
<accession>A0A915I4R1</accession>
<name>A0A915I4R1_ROMCU</name>
<sequence>MRKRPYHYHVGDLGHNNSAHQQQQQQQQSFQPQKNNNLAVGASTFSFSSNSNNSHIGHNFHNSPSFSSSVQSSQCSSSLEKLDELTGSFSSQSSSNQVPNSCGSVKKINIAEMVKCGVSKRSLCQQALSHRVKVVKSNQYLSDRTGALQFLMPDVLSIDGSKPH</sequence>
<dbReference type="WBParaSite" id="nRc.2.0.1.t09127-RA">
    <property type="protein sequence ID" value="nRc.2.0.1.t09127-RA"/>
    <property type="gene ID" value="nRc.2.0.1.g09127"/>
</dbReference>